<evidence type="ECO:0000256" key="1">
    <source>
        <dbReference type="ARBA" id="ARBA00001971"/>
    </source>
</evidence>
<dbReference type="InterPro" id="IPR036396">
    <property type="entry name" value="Cyt_P450_sf"/>
</dbReference>
<accession>A0A179FD24</accession>
<evidence type="ECO:0000256" key="4">
    <source>
        <dbReference type="ARBA" id="ARBA00022723"/>
    </source>
</evidence>
<dbReference type="InterPro" id="IPR050121">
    <property type="entry name" value="Cytochrome_P450_monoxygenase"/>
</dbReference>
<keyword evidence="5 9" id="KW-0560">Oxidoreductase</keyword>
<evidence type="ECO:0000256" key="5">
    <source>
        <dbReference type="ARBA" id="ARBA00023002"/>
    </source>
</evidence>
<keyword evidence="12" id="KW-1185">Reference proteome</keyword>
<evidence type="ECO:0000313" key="11">
    <source>
        <dbReference type="EMBL" id="OAQ63404.1"/>
    </source>
</evidence>
<organism evidence="11 12">
    <name type="scientific">Pochonia chlamydosporia 170</name>
    <dbReference type="NCBI Taxonomy" id="1380566"/>
    <lineage>
        <taxon>Eukaryota</taxon>
        <taxon>Fungi</taxon>
        <taxon>Dikarya</taxon>
        <taxon>Ascomycota</taxon>
        <taxon>Pezizomycotina</taxon>
        <taxon>Sordariomycetes</taxon>
        <taxon>Hypocreomycetidae</taxon>
        <taxon>Hypocreales</taxon>
        <taxon>Clavicipitaceae</taxon>
        <taxon>Pochonia</taxon>
    </lineage>
</organism>
<keyword evidence="10" id="KW-0812">Transmembrane</keyword>
<dbReference type="GO" id="GO:0020037">
    <property type="term" value="F:heme binding"/>
    <property type="evidence" value="ECO:0007669"/>
    <property type="project" value="InterPro"/>
</dbReference>
<keyword evidence="3 8" id="KW-0349">Heme</keyword>
<dbReference type="STRING" id="1380566.A0A179FD24"/>
<keyword evidence="7 9" id="KW-0503">Monooxygenase</keyword>
<dbReference type="OrthoDB" id="6692864at2759"/>
<dbReference type="RefSeq" id="XP_018140984.1">
    <property type="nucleotide sequence ID" value="XM_018288357.1"/>
</dbReference>
<evidence type="ECO:0000313" key="12">
    <source>
        <dbReference type="Proteomes" id="UP000078397"/>
    </source>
</evidence>
<keyword evidence="6 8" id="KW-0408">Iron</keyword>
<dbReference type="Pfam" id="PF00067">
    <property type="entry name" value="p450"/>
    <property type="match status" value="1"/>
</dbReference>
<dbReference type="GO" id="GO:0016705">
    <property type="term" value="F:oxidoreductase activity, acting on paired donors, with incorporation or reduction of molecular oxygen"/>
    <property type="evidence" value="ECO:0007669"/>
    <property type="project" value="InterPro"/>
</dbReference>
<keyword evidence="4 8" id="KW-0479">Metal-binding</keyword>
<proteinExistence type="inferred from homology"/>
<dbReference type="PROSITE" id="PS00086">
    <property type="entry name" value="CYTOCHROME_P450"/>
    <property type="match status" value="1"/>
</dbReference>
<dbReference type="PRINTS" id="PR00463">
    <property type="entry name" value="EP450I"/>
</dbReference>
<dbReference type="KEGG" id="pchm:VFPPC_09894"/>
<dbReference type="PRINTS" id="PR00385">
    <property type="entry name" value="P450"/>
</dbReference>
<comment type="caution">
    <text evidence="11">The sequence shown here is derived from an EMBL/GenBank/DDBJ whole genome shotgun (WGS) entry which is preliminary data.</text>
</comment>
<dbReference type="PANTHER" id="PTHR24305:SF230">
    <property type="entry name" value="P450, PUTATIVE (EUROFUNG)-RELATED"/>
    <property type="match status" value="1"/>
</dbReference>
<dbReference type="Gene3D" id="1.10.630.10">
    <property type="entry name" value="Cytochrome P450"/>
    <property type="match status" value="1"/>
</dbReference>
<dbReference type="GO" id="GO:0009403">
    <property type="term" value="P:toxin biosynthetic process"/>
    <property type="evidence" value="ECO:0007669"/>
    <property type="project" value="UniProtKB-ARBA"/>
</dbReference>
<evidence type="ECO:0000256" key="10">
    <source>
        <dbReference type="SAM" id="Phobius"/>
    </source>
</evidence>
<feature type="binding site" description="axial binding residue" evidence="8">
    <location>
        <position position="443"/>
    </location>
    <ligand>
        <name>heme</name>
        <dbReference type="ChEBI" id="CHEBI:30413"/>
    </ligand>
    <ligandPart>
        <name>Fe</name>
        <dbReference type="ChEBI" id="CHEBI:18248"/>
    </ligandPart>
</feature>
<comment type="similarity">
    <text evidence="2 9">Belongs to the cytochrome P450 family.</text>
</comment>
<evidence type="ECO:0000256" key="3">
    <source>
        <dbReference type="ARBA" id="ARBA00022617"/>
    </source>
</evidence>
<keyword evidence="10" id="KW-1133">Transmembrane helix</keyword>
<reference evidence="11 12" key="1">
    <citation type="journal article" date="2016" name="PLoS Pathog.">
        <title>Biosynthesis of antibiotic leucinostatins in bio-control fungus Purpureocillium lilacinum and their inhibition on phytophthora revealed by genome mining.</title>
        <authorList>
            <person name="Wang G."/>
            <person name="Liu Z."/>
            <person name="Lin R."/>
            <person name="Li E."/>
            <person name="Mao Z."/>
            <person name="Ling J."/>
            <person name="Yang Y."/>
            <person name="Yin W.B."/>
            <person name="Xie B."/>
        </authorList>
    </citation>
    <scope>NUCLEOTIDE SEQUENCE [LARGE SCALE GENOMIC DNA]</scope>
    <source>
        <strain evidence="11">170</strain>
    </source>
</reference>
<evidence type="ECO:0000256" key="2">
    <source>
        <dbReference type="ARBA" id="ARBA00010617"/>
    </source>
</evidence>
<dbReference type="EMBL" id="LSBJ02000006">
    <property type="protein sequence ID" value="OAQ63404.1"/>
    <property type="molecule type" value="Genomic_DNA"/>
</dbReference>
<dbReference type="InterPro" id="IPR002401">
    <property type="entry name" value="Cyt_P450_E_grp-I"/>
</dbReference>
<dbReference type="PANTHER" id="PTHR24305">
    <property type="entry name" value="CYTOCHROME P450"/>
    <property type="match status" value="1"/>
</dbReference>
<protein>
    <submittedName>
        <fullName evidence="11">Cytochrome P450 monooxygenase</fullName>
    </submittedName>
</protein>
<comment type="cofactor">
    <cofactor evidence="1 8">
        <name>heme</name>
        <dbReference type="ChEBI" id="CHEBI:30413"/>
    </cofactor>
</comment>
<keyword evidence="10" id="KW-0472">Membrane</keyword>
<dbReference type="GO" id="GO:0005506">
    <property type="term" value="F:iron ion binding"/>
    <property type="evidence" value="ECO:0007669"/>
    <property type="project" value="InterPro"/>
</dbReference>
<evidence type="ECO:0000256" key="9">
    <source>
        <dbReference type="RuleBase" id="RU000461"/>
    </source>
</evidence>
<feature type="transmembrane region" description="Helical" evidence="10">
    <location>
        <begin position="12"/>
        <end position="32"/>
    </location>
</feature>
<evidence type="ECO:0000256" key="7">
    <source>
        <dbReference type="ARBA" id="ARBA00023033"/>
    </source>
</evidence>
<gene>
    <name evidence="11" type="ORF">VFPPC_09894</name>
</gene>
<dbReference type="FunFam" id="1.10.630.10:FF:000047">
    <property type="entry name" value="Cytochrome P450 monooxygenase"/>
    <property type="match status" value="1"/>
</dbReference>
<sequence length="504" mass="57885">MEQWVAIAARLGFIAGAISLLAIIYTAGFWIYNLWLHPLSKFPGPWFCAVSRIPYLHSLLTGKHHETVLRLHKKYGPVVRIAPNELAFSNSDAWKDIIGHKNNAEEFAKYRPQYRPGRSAFLPPDILCAGRDEHAALRRQLSHGFSDKSMRAQEPRIVQFVDLLIKRLHQWSDNGKTPLRMDSWYNFTTFDIIGDLAFGDSFGCLENSDYHEWVKCIFALARLGSYFQVEDYYPFLKRVVTRLIPNKTLERQDFHNKINRAKLQARIDAGPRDDLIEGVLKKKDEWNMSIERLESNSTLLVIAGSETTATVLSGVTYLLTANPQTLERLTKEVRSTFTSEDEITIESVSRLQYMLACLDEALRMYPPVAVGLPRVTPDDGAMVAGHFVPKGTVVGVHHWAVYHLEEYFKDPFNFHPERFLGDPKFANDNRNILQPFHLGPRNCIGRNLAYAEMRLILARVVYNFDMKLASESSGWLNQRSFALWEKNPLLVYLTPRADREKLQK</sequence>
<evidence type="ECO:0000256" key="6">
    <source>
        <dbReference type="ARBA" id="ARBA00023004"/>
    </source>
</evidence>
<dbReference type="GO" id="GO:0004497">
    <property type="term" value="F:monooxygenase activity"/>
    <property type="evidence" value="ECO:0007669"/>
    <property type="project" value="UniProtKB-KW"/>
</dbReference>
<evidence type="ECO:0000256" key="8">
    <source>
        <dbReference type="PIRSR" id="PIRSR602401-1"/>
    </source>
</evidence>
<dbReference type="GeneID" id="28852351"/>
<dbReference type="Proteomes" id="UP000078397">
    <property type="component" value="Unassembled WGS sequence"/>
</dbReference>
<dbReference type="SUPFAM" id="SSF48264">
    <property type="entry name" value="Cytochrome P450"/>
    <property type="match status" value="1"/>
</dbReference>
<dbReference type="CDD" id="cd11058">
    <property type="entry name" value="CYP60B-like"/>
    <property type="match status" value="1"/>
</dbReference>
<dbReference type="InterPro" id="IPR017972">
    <property type="entry name" value="Cyt_P450_CS"/>
</dbReference>
<name>A0A179FD24_METCM</name>
<dbReference type="AlphaFoldDB" id="A0A179FD24"/>
<dbReference type="InterPro" id="IPR001128">
    <property type="entry name" value="Cyt_P450"/>
</dbReference>